<feature type="region of interest" description="Disordered" evidence="1">
    <location>
        <begin position="52"/>
        <end position="74"/>
    </location>
</feature>
<organism evidence="2 3">
    <name type="scientific">Mycolicibacterium chubuense (strain NBB4)</name>
    <name type="common">Mycobacterium chubuense</name>
    <dbReference type="NCBI Taxonomy" id="710421"/>
    <lineage>
        <taxon>Bacteria</taxon>
        <taxon>Bacillati</taxon>
        <taxon>Actinomycetota</taxon>
        <taxon>Actinomycetes</taxon>
        <taxon>Mycobacteriales</taxon>
        <taxon>Mycobacteriaceae</taxon>
        <taxon>Mycolicibacterium</taxon>
    </lineage>
</organism>
<dbReference type="HOGENOM" id="CLU_2789483_0_0_11"/>
<dbReference type="Proteomes" id="UP000006057">
    <property type="component" value="Chromosome"/>
</dbReference>
<name>I4BCU1_MYCCN</name>
<dbReference type="KEGG" id="mcb:Mycch_0273"/>
<gene>
    <name evidence="2" type="ordered locus">Mycch_0273</name>
</gene>
<dbReference type="PATRIC" id="fig|710421.3.peg.266"/>
<accession>I4BCU1</accession>
<evidence type="ECO:0000313" key="3">
    <source>
        <dbReference type="Proteomes" id="UP000006057"/>
    </source>
</evidence>
<protein>
    <submittedName>
        <fullName evidence="2">Uncharacterized protein</fullName>
    </submittedName>
</protein>
<reference evidence="2 3" key="1">
    <citation type="submission" date="2012-06" db="EMBL/GenBank/DDBJ databases">
        <title>Complete sequence of chromosome of Mycobacterium chubuense NBB4.</title>
        <authorList>
            <consortium name="US DOE Joint Genome Institute"/>
            <person name="Lucas S."/>
            <person name="Han J."/>
            <person name="Lapidus A."/>
            <person name="Cheng J.-F."/>
            <person name="Goodwin L."/>
            <person name="Pitluck S."/>
            <person name="Peters L."/>
            <person name="Mikhailova N."/>
            <person name="Teshima H."/>
            <person name="Detter J.C."/>
            <person name="Han C."/>
            <person name="Tapia R."/>
            <person name="Land M."/>
            <person name="Hauser L."/>
            <person name="Kyrpides N."/>
            <person name="Ivanova N."/>
            <person name="Pagani I."/>
            <person name="Mattes T."/>
            <person name="Holmes A."/>
            <person name="Rutledge P."/>
            <person name="Paulsen I."/>
            <person name="Coleman N."/>
            <person name="Woyke T."/>
        </authorList>
    </citation>
    <scope>NUCLEOTIDE SEQUENCE [LARGE SCALE GENOMIC DNA]</scope>
    <source>
        <strain evidence="2 3">NBB4</strain>
    </source>
</reference>
<dbReference type="RefSeq" id="WP_014813590.1">
    <property type="nucleotide sequence ID" value="NC_018027.1"/>
</dbReference>
<evidence type="ECO:0000256" key="1">
    <source>
        <dbReference type="SAM" id="MobiDB-lite"/>
    </source>
</evidence>
<sequence>MTVASRTRSATRWGLKMQRRIALAQALFWPLLLSSGLVLAVVGLFAVRRARPGRTATPPTPAPVATDGAPTAGV</sequence>
<proteinExistence type="predicted"/>
<evidence type="ECO:0000313" key="2">
    <source>
        <dbReference type="EMBL" id="AFM15098.1"/>
    </source>
</evidence>
<keyword evidence="3" id="KW-1185">Reference proteome</keyword>
<dbReference type="AlphaFoldDB" id="I4BCU1"/>
<dbReference type="STRING" id="710421.Mycch_0273"/>
<dbReference type="EMBL" id="CP003053">
    <property type="protein sequence ID" value="AFM15098.1"/>
    <property type="molecule type" value="Genomic_DNA"/>
</dbReference>